<sequence length="105" mass="11507">MRLLLPNSRVDPIYLVPYPPRRCDSTIASATKDGTPAVPSSYRLPRHYSTCDATENTASNSSTRVVLHNLHDEISARAARRHHCDCGRGSVSPVFCVGPFAIDRG</sequence>
<accession>A0A9P4GDC9</accession>
<evidence type="ECO:0000313" key="1">
    <source>
        <dbReference type="EMBL" id="KAF1843853.1"/>
    </source>
</evidence>
<reference evidence="1" key="1">
    <citation type="submission" date="2020-01" db="EMBL/GenBank/DDBJ databases">
        <authorList>
            <consortium name="DOE Joint Genome Institute"/>
            <person name="Haridas S."/>
            <person name="Albert R."/>
            <person name="Binder M."/>
            <person name="Bloem J."/>
            <person name="Labutti K."/>
            <person name="Salamov A."/>
            <person name="Andreopoulos B."/>
            <person name="Baker S.E."/>
            <person name="Barry K."/>
            <person name="Bills G."/>
            <person name="Bluhm B.H."/>
            <person name="Cannon C."/>
            <person name="Castanera R."/>
            <person name="Culley D.E."/>
            <person name="Daum C."/>
            <person name="Ezra D."/>
            <person name="Gonzalez J.B."/>
            <person name="Henrissat B."/>
            <person name="Kuo A."/>
            <person name="Liang C."/>
            <person name="Lipzen A."/>
            <person name="Lutzoni F."/>
            <person name="Magnuson J."/>
            <person name="Mondo S."/>
            <person name="Nolan M."/>
            <person name="Ohm R."/>
            <person name="Pangilinan J."/>
            <person name="Park H.-J."/>
            <person name="Ramirez L."/>
            <person name="Alfaro M."/>
            <person name="Sun H."/>
            <person name="Tritt A."/>
            <person name="Yoshinaga Y."/>
            <person name="Zwiers L.-H."/>
            <person name="Turgeon B.G."/>
            <person name="Goodwin S.B."/>
            <person name="Spatafora J.W."/>
            <person name="Crous P.W."/>
            <person name="Grigoriev I.V."/>
        </authorList>
    </citation>
    <scope>NUCLEOTIDE SEQUENCE</scope>
    <source>
        <strain evidence="1">CBS 394.84</strain>
    </source>
</reference>
<dbReference type="GeneID" id="63844075"/>
<dbReference type="RefSeq" id="XP_040786416.1">
    <property type="nucleotide sequence ID" value="XM_040926823.1"/>
</dbReference>
<proteinExistence type="predicted"/>
<organism evidence="1 2">
    <name type="scientific">Cucurbitaria berberidis CBS 394.84</name>
    <dbReference type="NCBI Taxonomy" id="1168544"/>
    <lineage>
        <taxon>Eukaryota</taxon>
        <taxon>Fungi</taxon>
        <taxon>Dikarya</taxon>
        <taxon>Ascomycota</taxon>
        <taxon>Pezizomycotina</taxon>
        <taxon>Dothideomycetes</taxon>
        <taxon>Pleosporomycetidae</taxon>
        <taxon>Pleosporales</taxon>
        <taxon>Pleosporineae</taxon>
        <taxon>Cucurbitariaceae</taxon>
        <taxon>Cucurbitaria</taxon>
    </lineage>
</organism>
<protein>
    <submittedName>
        <fullName evidence="1">Uncharacterized protein</fullName>
    </submittedName>
</protein>
<keyword evidence="2" id="KW-1185">Reference proteome</keyword>
<dbReference type="AlphaFoldDB" id="A0A9P4GDC9"/>
<dbReference type="EMBL" id="ML976617">
    <property type="protein sequence ID" value="KAF1843853.1"/>
    <property type="molecule type" value="Genomic_DNA"/>
</dbReference>
<gene>
    <name evidence="1" type="ORF">K460DRAFT_152556</name>
</gene>
<comment type="caution">
    <text evidence="1">The sequence shown here is derived from an EMBL/GenBank/DDBJ whole genome shotgun (WGS) entry which is preliminary data.</text>
</comment>
<evidence type="ECO:0000313" key="2">
    <source>
        <dbReference type="Proteomes" id="UP000800039"/>
    </source>
</evidence>
<name>A0A9P4GDC9_9PLEO</name>
<dbReference type="Proteomes" id="UP000800039">
    <property type="component" value="Unassembled WGS sequence"/>
</dbReference>